<dbReference type="PANTHER" id="PTHR30408">
    <property type="entry name" value="TYPE-1 RESTRICTION ENZYME ECOKI SPECIFICITY PROTEIN"/>
    <property type="match status" value="1"/>
</dbReference>
<dbReference type="InterPro" id="IPR052021">
    <property type="entry name" value="Type-I_RS_S_subunit"/>
</dbReference>
<dbReference type="eggNOG" id="COG0732">
    <property type="taxonomic scope" value="Bacteria"/>
</dbReference>
<dbReference type="STRING" id="1234409.C683_1210"/>
<evidence type="ECO:0000313" key="6">
    <source>
        <dbReference type="EMBL" id="EKU26935.1"/>
    </source>
</evidence>
<proteinExistence type="inferred from homology"/>
<dbReference type="CDD" id="cd17513">
    <property type="entry name" value="RMtype1_S_AveSPN6ORF1907P_TRD2-CR2_like"/>
    <property type="match status" value="1"/>
</dbReference>
<feature type="domain" description="Type I restriction modification DNA specificity" evidence="5">
    <location>
        <begin position="12"/>
        <end position="181"/>
    </location>
</feature>
<organism evidence="6 7">
    <name type="scientific">Catellicoccus marimammalium M35/04/3</name>
    <dbReference type="NCBI Taxonomy" id="1234409"/>
    <lineage>
        <taxon>Bacteria</taxon>
        <taxon>Bacillati</taxon>
        <taxon>Bacillota</taxon>
        <taxon>Bacilli</taxon>
        <taxon>Lactobacillales</taxon>
        <taxon>Enterococcaceae</taxon>
        <taxon>Catellicoccus</taxon>
    </lineage>
</organism>
<keyword evidence="4" id="KW-0175">Coiled coil</keyword>
<keyword evidence="2" id="KW-0680">Restriction system</keyword>
<dbReference type="Gene3D" id="3.90.220.20">
    <property type="entry name" value="DNA methylase specificity domains"/>
    <property type="match status" value="2"/>
</dbReference>
<dbReference type="PATRIC" id="fig|1234409.3.peg.1162"/>
<feature type="domain" description="Type I restriction modification DNA specificity" evidence="5">
    <location>
        <begin position="213"/>
        <end position="392"/>
    </location>
</feature>
<dbReference type="PANTHER" id="PTHR30408:SF12">
    <property type="entry name" value="TYPE I RESTRICTION ENZYME MJAVIII SPECIFICITY SUBUNIT"/>
    <property type="match status" value="1"/>
</dbReference>
<dbReference type="RefSeq" id="WP_009492052.1">
    <property type="nucleotide sequence ID" value="NZ_AMYT01000022.1"/>
</dbReference>
<evidence type="ECO:0000313" key="7">
    <source>
        <dbReference type="Proteomes" id="UP000016057"/>
    </source>
</evidence>
<dbReference type="AlphaFoldDB" id="K8Z7S6"/>
<dbReference type="EMBL" id="AMYT01000022">
    <property type="protein sequence ID" value="EKU26935.1"/>
    <property type="molecule type" value="Genomic_DNA"/>
</dbReference>
<evidence type="ECO:0000256" key="1">
    <source>
        <dbReference type="ARBA" id="ARBA00010923"/>
    </source>
</evidence>
<name>K8Z7S6_9ENTE</name>
<accession>K8Z7S6</accession>
<evidence type="ECO:0000256" key="4">
    <source>
        <dbReference type="SAM" id="Coils"/>
    </source>
</evidence>
<feature type="coiled-coil region" evidence="4">
    <location>
        <begin position="168"/>
        <end position="195"/>
    </location>
</feature>
<dbReference type="REBASE" id="62100">
    <property type="entry name" value="S.Cma49459ORF1210P"/>
</dbReference>
<dbReference type="CDD" id="cd17246">
    <property type="entry name" value="RMtype1_S_SonII-TRD2-CR2_like"/>
    <property type="match status" value="1"/>
</dbReference>
<dbReference type="EC" id="3.1.21.3" evidence="6"/>
<dbReference type="GO" id="GO:0009035">
    <property type="term" value="F:type I site-specific deoxyribonuclease activity"/>
    <property type="evidence" value="ECO:0007669"/>
    <property type="project" value="UniProtKB-EC"/>
</dbReference>
<dbReference type="Pfam" id="PF01420">
    <property type="entry name" value="Methylase_S"/>
    <property type="match status" value="2"/>
</dbReference>
<dbReference type="Proteomes" id="UP000016057">
    <property type="component" value="Unassembled WGS sequence"/>
</dbReference>
<comment type="similarity">
    <text evidence="1">Belongs to the type-I restriction system S methylase family.</text>
</comment>
<evidence type="ECO:0000259" key="5">
    <source>
        <dbReference type="Pfam" id="PF01420"/>
    </source>
</evidence>
<keyword evidence="7" id="KW-1185">Reference proteome</keyword>
<dbReference type="InterPro" id="IPR044946">
    <property type="entry name" value="Restrct_endonuc_typeI_TRD_sf"/>
</dbReference>
<reference evidence="6 7" key="1">
    <citation type="journal article" date="2013" name="Genome Announc.">
        <title>Draft Genome Sequence of Catellicoccus marimammalium, a Novel Species Commonly Found in Gull Feces.</title>
        <authorList>
            <person name="Weigand M.R."/>
            <person name="Ryu H."/>
            <person name="Bozcek L."/>
            <person name="Konstantinidis K.T."/>
            <person name="Santo Domingo J.W."/>
        </authorList>
    </citation>
    <scope>NUCLEOTIDE SEQUENCE [LARGE SCALE GENOMIC DNA]</scope>
    <source>
        <strain evidence="6 7">M35/04/3</strain>
    </source>
</reference>
<keyword evidence="3" id="KW-0238">DNA-binding</keyword>
<protein>
    <submittedName>
        <fullName evidence="6">Type I restriction-modification system, specificity subunit S</fullName>
        <ecNumber evidence="6">3.1.21.3</ecNumber>
    </submittedName>
</protein>
<gene>
    <name evidence="6" type="ORF">C683_1210</name>
</gene>
<dbReference type="Gene3D" id="1.10.287.1120">
    <property type="entry name" value="Bipartite methylase S protein"/>
    <property type="match status" value="1"/>
</dbReference>
<sequence length="407" mass="46774">MKPKLRFKEFTDDWEEKKLGEIAENFIGGGTPNTKVPEYWNGDIAWIQSSDIDKNSGKVNVEKHISDKALKNSAAKLIPSSSIAVVTRVGVGKVALLNHEYSTSQDFLSFVNVYGNPQYWFYEISKLMYKQSFYLQGTSIKGITKSEILNISTFCPSLPEQEKIGKFFSLLDQRIEKQERKVALLEEEKKGYMQQIFNQELRFKDEEGNNYPDWEEKKFLDSFSLIIDYRGKTPKKLGLDWGNGNIKALSALNVKKGYIDWNADVHMGSEDLYSAWMKKGDLKQDDILFTTEAPLGNTALIPDNKKYILSQRVIALRTNENCNPKFIFQCMNDFTFENQIQKRSTGTTAKGINQKGLSKIKIQLPSLPEQEKIANFLSLLDQRIEKEQEKLHLLKQEKKGLLQQMFV</sequence>
<keyword evidence="6" id="KW-0378">Hydrolase</keyword>
<dbReference type="GO" id="GO:0009307">
    <property type="term" value="P:DNA restriction-modification system"/>
    <property type="evidence" value="ECO:0007669"/>
    <property type="project" value="UniProtKB-KW"/>
</dbReference>
<feature type="coiled-coil region" evidence="4">
    <location>
        <begin position="377"/>
        <end position="404"/>
    </location>
</feature>
<evidence type="ECO:0000256" key="2">
    <source>
        <dbReference type="ARBA" id="ARBA00022747"/>
    </source>
</evidence>
<dbReference type="SUPFAM" id="SSF116734">
    <property type="entry name" value="DNA methylase specificity domain"/>
    <property type="match status" value="2"/>
</dbReference>
<dbReference type="InterPro" id="IPR000055">
    <property type="entry name" value="Restrct_endonuc_typeI_TRD"/>
</dbReference>
<evidence type="ECO:0000256" key="3">
    <source>
        <dbReference type="ARBA" id="ARBA00023125"/>
    </source>
</evidence>
<dbReference type="OrthoDB" id="9795776at2"/>
<comment type="caution">
    <text evidence="6">The sequence shown here is derived from an EMBL/GenBank/DDBJ whole genome shotgun (WGS) entry which is preliminary data.</text>
</comment>
<dbReference type="GO" id="GO:0003677">
    <property type="term" value="F:DNA binding"/>
    <property type="evidence" value="ECO:0007669"/>
    <property type="project" value="UniProtKB-KW"/>
</dbReference>